<feature type="compositionally biased region" description="Acidic residues" evidence="1">
    <location>
        <begin position="423"/>
        <end position="432"/>
    </location>
</feature>
<keyword evidence="3" id="KW-1185">Reference proteome</keyword>
<dbReference type="PANTHER" id="PTHR13510">
    <property type="entry name" value="FYVE-FINGER-CONTAINING RAB5 EFFECTOR PROTEIN RABENOSYN-5-RELATED"/>
    <property type="match status" value="1"/>
</dbReference>
<dbReference type="InterPro" id="IPR023393">
    <property type="entry name" value="START-like_dom_sf"/>
</dbReference>
<dbReference type="Proteomes" id="UP000019132">
    <property type="component" value="Unassembled WGS sequence"/>
</dbReference>
<dbReference type="VEuPathDB" id="FungiDB:PYU1_G003644"/>
<evidence type="ECO:0000313" key="3">
    <source>
        <dbReference type="Proteomes" id="UP000019132"/>
    </source>
</evidence>
<evidence type="ECO:0000313" key="2">
    <source>
        <dbReference type="EnsemblProtists" id="PYU1_T003654"/>
    </source>
</evidence>
<name>K3WFB3_GLOUD</name>
<dbReference type="EnsemblProtists" id="PYU1_T003654">
    <property type="protein sequence ID" value="PYU1_T003654"/>
    <property type="gene ID" value="PYU1_G003644"/>
</dbReference>
<proteinExistence type="predicted"/>
<feature type="region of interest" description="Disordered" evidence="1">
    <location>
        <begin position="412"/>
        <end position="432"/>
    </location>
</feature>
<dbReference type="PANTHER" id="PTHR13510:SF44">
    <property type="entry name" value="RABENOSYN-5"/>
    <property type="match status" value="1"/>
</dbReference>
<dbReference type="SUPFAM" id="SSF57903">
    <property type="entry name" value="FYVE/PHD zinc finger"/>
    <property type="match status" value="1"/>
</dbReference>
<dbReference type="InterPro" id="IPR013083">
    <property type="entry name" value="Znf_RING/FYVE/PHD"/>
</dbReference>
<dbReference type="EMBL" id="GL376638">
    <property type="status" value="NOT_ANNOTATED_CDS"/>
    <property type="molecule type" value="Genomic_DNA"/>
</dbReference>
<accession>K3WFB3</accession>
<reference evidence="2" key="3">
    <citation type="submission" date="2015-02" db="UniProtKB">
        <authorList>
            <consortium name="EnsemblProtists"/>
        </authorList>
    </citation>
    <scope>IDENTIFICATION</scope>
    <source>
        <strain evidence="2">DAOM BR144</strain>
    </source>
</reference>
<dbReference type="eggNOG" id="ENOG502RVP6">
    <property type="taxonomic scope" value="Eukaryota"/>
</dbReference>
<protein>
    <recommendedName>
        <fullName evidence="4">FYVE-type domain-containing protein</fullName>
    </recommendedName>
</protein>
<dbReference type="Gene3D" id="3.30.40.10">
    <property type="entry name" value="Zinc/RING finger domain, C3HC4 (zinc finger)"/>
    <property type="match status" value="1"/>
</dbReference>
<evidence type="ECO:0008006" key="4">
    <source>
        <dbReference type="Google" id="ProtNLM"/>
    </source>
</evidence>
<dbReference type="AlphaFoldDB" id="K3WFB3"/>
<organism evidence="2 3">
    <name type="scientific">Globisporangium ultimum (strain ATCC 200006 / CBS 805.95 / DAOM BR144)</name>
    <name type="common">Pythium ultimum</name>
    <dbReference type="NCBI Taxonomy" id="431595"/>
    <lineage>
        <taxon>Eukaryota</taxon>
        <taxon>Sar</taxon>
        <taxon>Stramenopiles</taxon>
        <taxon>Oomycota</taxon>
        <taxon>Peronosporomycetes</taxon>
        <taxon>Pythiales</taxon>
        <taxon>Pythiaceae</taxon>
        <taxon>Globisporangium</taxon>
    </lineage>
</organism>
<reference evidence="3" key="1">
    <citation type="journal article" date="2010" name="Genome Biol.">
        <title>Genome sequence of the necrotrophic plant pathogen Pythium ultimum reveals original pathogenicity mechanisms and effector repertoire.</title>
        <authorList>
            <person name="Levesque C.A."/>
            <person name="Brouwer H."/>
            <person name="Cano L."/>
            <person name="Hamilton J.P."/>
            <person name="Holt C."/>
            <person name="Huitema E."/>
            <person name="Raffaele S."/>
            <person name="Robideau G.P."/>
            <person name="Thines M."/>
            <person name="Win J."/>
            <person name="Zerillo M.M."/>
            <person name="Beakes G.W."/>
            <person name="Boore J.L."/>
            <person name="Busam D."/>
            <person name="Dumas B."/>
            <person name="Ferriera S."/>
            <person name="Fuerstenberg S.I."/>
            <person name="Gachon C.M."/>
            <person name="Gaulin E."/>
            <person name="Govers F."/>
            <person name="Grenville-Briggs L."/>
            <person name="Horner N."/>
            <person name="Hostetler J."/>
            <person name="Jiang R.H."/>
            <person name="Johnson J."/>
            <person name="Krajaejun T."/>
            <person name="Lin H."/>
            <person name="Meijer H.J."/>
            <person name="Moore B."/>
            <person name="Morris P."/>
            <person name="Phuntmart V."/>
            <person name="Puiu D."/>
            <person name="Shetty J."/>
            <person name="Stajich J.E."/>
            <person name="Tripathy S."/>
            <person name="Wawra S."/>
            <person name="van West P."/>
            <person name="Whitty B.R."/>
            <person name="Coutinho P.M."/>
            <person name="Henrissat B."/>
            <person name="Martin F."/>
            <person name="Thomas P.D."/>
            <person name="Tyler B.M."/>
            <person name="De Vries R.P."/>
            <person name="Kamoun S."/>
            <person name="Yandell M."/>
            <person name="Tisserat N."/>
            <person name="Buell C.R."/>
        </authorList>
    </citation>
    <scope>NUCLEOTIDE SEQUENCE</scope>
    <source>
        <strain evidence="3">DAOM:BR144</strain>
    </source>
</reference>
<sequence>MITPDSSEFMLRTAYVDDHIQDGAVLYQMLMPTPDAPFRFFGIKWYVKDIPLQYKKLVWPRDFVFVESLGTLTRRDGTRLGYMIRHPVNLTSCGDLTAHGVIRGSFTSCGIYTQLPNNEVDIYVRGKADPAGKMSKSLGISLTAHALLSASNAPNCSRHKKLMGLIRRAVENVTPTERTTRYACGACAKKFGALTTIKTCKICRLQMCSRCRLRRSLSFVNEDNNFAVEQLMAIICINCLAQATHASAFEIARDEVLSGRYGPVPKEQKQPKQQEDEQQKSAVLLDEFQLKTTLTPTSSADDVSSLQLKVDRITSLKLLKHDILTETLSESSFPSSFDESVTEVVTGDEIDVEGTTAAAASAPGATVTNLLNPNEERQELWRKMSELRLQAESAYQLTKQTTALFNMGMQGATSSADVSVASDADEEEQDEA</sequence>
<dbReference type="InterPro" id="IPR052727">
    <property type="entry name" value="Rab4/Rab5_effector"/>
</dbReference>
<dbReference type="Gene3D" id="3.30.530.20">
    <property type="match status" value="1"/>
</dbReference>
<reference evidence="3" key="2">
    <citation type="submission" date="2010-04" db="EMBL/GenBank/DDBJ databases">
        <authorList>
            <person name="Buell R."/>
            <person name="Hamilton J."/>
            <person name="Hostetler J."/>
        </authorList>
    </citation>
    <scope>NUCLEOTIDE SEQUENCE [LARGE SCALE GENOMIC DNA]</scope>
    <source>
        <strain evidence="3">DAOM:BR144</strain>
    </source>
</reference>
<dbReference type="HOGENOM" id="CLU_015303_5_2_1"/>
<dbReference type="InParanoid" id="K3WFB3"/>
<evidence type="ECO:0000256" key="1">
    <source>
        <dbReference type="SAM" id="MobiDB-lite"/>
    </source>
</evidence>
<dbReference type="CDD" id="cd00065">
    <property type="entry name" value="FYVE_like_SF"/>
    <property type="match status" value="1"/>
</dbReference>
<dbReference type="InterPro" id="IPR011011">
    <property type="entry name" value="Znf_FYVE_PHD"/>
</dbReference>